<dbReference type="PANTHER" id="PTHR36503:SF2">
    <property type="entry name" value="BLR2408 PROTEIN"/>
    <property type="match status" value="1"/>
</dbReference>
<gene>
    <name evidence="2" type="ORF">EER27_15530</name>
</gene>
<dbReference type="SUPFAM" id="SSF54593">
    <property type="entry name" value="Glyoxalase/Bleomycin resistance protein/Dihydroxybiphenyl dioxygenase"/>
    <property type="match status" value="1"/>
</dbReference>
<dbReference type="GO" id="GO:0051213">
    <property type="term" value="F:dioxygenase activity"/>
    <property type="evidence" value="ECO:0007669"/>
    <property type="project" value="UniProtKB-KW"/>
</dbReference>
<evidence type="ECO:0000313" key="3">
    <source>
        <dbReference type="Proteomes" id="UP000267049"/>
    </source>
</evidence>
<evidence type="ECO:0000259" key="1">
    <source>
        <dbReference type="Pfam" id="PF22677"/>
    </source>
</evidence>
<dbReference type="Pfam" id="PF22677">
    <property type="entry name" value="Ble-like_N"/>
    <property type="match status" value="1"/>
</dbReference>
<keyword evidence="3" id="KW-1185">Reference proteome</keyword>
<dbReference type="OrthoDB" id="4265398at2"/>
<feature type="domain" description="Glyoxalase/Bleomycin resistance-like N-terminal" evidence="1">
    <location>
        <begin position="5"/>
        <end position="42"/>
    </location>
</feature>
<dbReference type="AlphaFoldDB" id="A0A3M8SL21"/>
<protein>
    <submittedName>
        <fullName evidence="2">Glyoxalase/bleomycin resistance/extradiol dioxygenase family protein</fullName>
    </submittedName>
</protein>
<organism evidence="2 3">
    <name type="scientific">Montanilutibacter psychrotolerans</name>
    <dbReference type="NCBI Taxonomy" id="1327343"/>
    <lineage>
        <taxon>Bacteria</taxon>
        <taxon>Pseudomonadati</taxon>
        <taxon>Pseudomonadota</taxon>
        <taxon>Gammaproteobacteria</taxon>
        <taxon>Lysobacterales</taxon>
        <taxon>Lysobacteraceae</taxon>
        <taxon>Montanilutibacter</taxon>
    </lineage>
</organism>
<dbReference type="Proteomes" id="UP000267049">
    <property type="component" value="Unassembled WGS sequence"/>
</dbReference>
<dbReference type="PANTHER" id="PTHR36503">
    <property type="entry name" value="BLR2520 PROTEIN"/>
    <property type="match status" value="1"/>
</dbReference>
<dbReference type="Gene3D" id="3.10.180.10">
    <property type="entry name" value="2,3-Dihydroxybiphenyl 1,2-Dioxygenase, domain 1"/>
    <property type="match status" value="1"/>
</dbReference>
<evidence type="ECO:0000313" key="2">
    <source>
        <dbReference type="EMBL" id="RNF82058.1"/>
    </source>
</evidence>
<dbReference type="InterPro" id="IPR029068">
    <property type="entry name" value="Glyas_Bleomycin-R_OHBP_Dase"/>
</dbReference>
<dbReference type="EMBL" id="RIBS01000010">
    <property type="protein sequence ID" value="RNF82058.1"/>
    <property type="molecule type" value="Genomic_DNA"/>
</dbReference>
<accession>A0A3M8SL21</accession>
<proteinExistence type="predicted"/>
<reference evidence="2 3" key="1">
    <citation type="submission" date="2018-11" db="EMBL/GenBank/DDBJ databases">
        <title>Lysobacter cryohumiis sp. nov., isolated from soil in the Tianshan Mountains, Xinjiang, China.</title>
        <authorList>
            <person name="Luo Y."/>
            <person name="Sheng H."/>
        </authorList>
    </citation>
    <scope>NUCLEOTIDE SEQUENCE [LARGE SCALE GENOMIC DNA]</scope>
    <source>
        <strain evidence="2 3">ZS60</strain>
    </source>
</reference>
<name>A0A3M8SL21_9GAMM</name>
<dbReference type="InterPro" id="IPR053863">
    <property type="entry name" value="Glyoxy/Ble-like_N"/>
</dbReference>
<dbReference type="CDD" id="cd09012">
    <property type="entry name" value="VOC_like"/>
    <property type="match status" value="1"/>
</dbReference>
<sequence>MTTKIFVNLPVKDLDRAVAFYTQLGYSFNPRFTDQNATCMIVSDDIYVMLLVEPFFQGFTNKPISDAHKATEVLLCVSAESRAAVDALVDKAIAAGANSPNEAKDYGFMYQRGYEDLDGHVWEVMHMDPDAAGAP</sequence>
<dbReference type="RefSeq" id="WP_123089057.1">
    <property type="nucleotide sequence ID" value="NZ_RIBS01000010.1"/>
</dbReference>
<keyword evidence="2" id="KW-0560">Oxidoreductase</keyword>
<keyword evidence="2" id="KW-0223">Dioxygenase</keyword>
<comment type="caution">
    <text evidence="2">The sequence shown here is derived from an EMBL/GenBank/DDBJ whole genome shotgun (WGS) entry which is preliminary data.</text>
</comment>